<dbReference type="Pfam" id="PF17921">
    <property type="entry name" value="Integrase_H2C2"/>
    <property type="match status" value="1"/>
</dbReference>
<feature type="region of interest" description="Disordered" evidence="1">
    <location>
        <begin position="321"/>
        <end position="347"/>
    </location>
</feature>
<dbReference type="Pfam" id="PF05380">
    <property type="entry name" value="Peptidase_A17"/>
    <property type="match status" value="1"/>
</dbReference>
<dbReference type="InterPro" id="IPR008042">
    <property type="entry name" value="Retrotrans_Pao"/>
</dbReference>
<dbReference type="Gene3D" id="3.30.420.10">
    <property type="entry name" value="Ribonuclease H-like superfamily/Ribonuclease H"/>
    <property type="match status" value="1"/>
</dbReference>
<organism evidence="3 4">
    <name type="scientific">Priapulus caudatus</name>
    <name type="common">Priapulid worm</name>
    <dbReference type="NCBI Taxonomy" id="37621"/>
    <lineage>
        <taxon>Eukaryota</taxon>
        <taxon>Metazoa</taxon>
        <taxon>Ecdysozoa</taxon>
        <taxon>Scalidophora</taxon>
        <taxon>Priapulida</taxon>
        <taxon>Priapulimorpha</taxon>
        <taxon>Priapulimorphida</taxon>
        <taxon>Priapulidae</taxon>
        <taxon>Priapulus</taxon>
    </lineage>
</organism>
<dbReference type="PROSITE" id="PS50994">
    <property type="entry name" value="INTEGRASE"/>
    <property type="match status" value="1"/>
</dbReference>
<sequence>MTHVNLCTEVSNEGPLNETLKQFWNLESLGIKPNEDRVHEHFEETVEFDGTRYQVELPWKDPHPPLPDNRDVAHSRLLNLLRRMSPEILREYDRVMRDQMKQGIVEPVTPIENETEESTIHYLAHHGVIRCDKDTTKLRIVYDASCRSHGISLNDCLYVGPALLENILDILLRFRCKPVALTGDIEKAFLMVGIKKPDQDALRFLWVRDIEDTELDVVELRFTRVVFGVSSSPFLLNATIHHHMSKDGDLSFTERFMRSIYVDDMTVCFDTTDDAYDFYEKAKASLLSGGFNLRKFASNSVELMDRIKSTENLRSCEAEDITEKRETESNGSGVVSEDESYTQHTLGATSSASSVDSRKILGIVWNHIEDTLVFNLVLVAKQAMDVIPTKRNVVKLASTFYDPLGIVAPAILRFKMLFQELCQMKSGWDDMLENSLLVKWNNLVQDLQRAASITIPRCYYPMSLHQNCELVYKIHGFCDASAKAYGAVIYLVVMSHSTRTIRFLVSKTRVAPVSGMTIPRLELLSALVLARLIRTVKEALKFEITIDETYCWSDSRVALAWIKGVKSEWKQFVQNRANEVRKLVPVDTWGHCPGSMNPADIASRGMALEELSQCSTWIDGPYWLKQSDTPDNPDVLPEEDDLSQMDLPIECLDEMKVKAKRELVMLTTEHEFPARIGTIMDITDFSTRRSLLRVTALVLKFVRRLRKGQVTADVTARDIQEAEECWIKESQRSLLDDPLFPTWKTQLGLFEDRGLLRCKGRLEKMSAPHSQKYPILLNRKHEFTKLLIVDCHERTIHSGVKSTLTELRSKYWIIKGRSMVRSLIMKCVLCKRIDGQPYKPPMSPPLPEFRVTEAPPFTMTGLDYAGPLYTKDGGKVWVCLFTCCVTRAVHLEMVTDLTTDAFLRCLRRFIGRRGTPSLVVSDNATTFRKAAKTVAKIVNHVAVKTYAANNQIQWKFNLEKAPWWGGFFERLIKTLKRSLKKTVGGAKLTVDEIQTALCEVELMFNTRPLTYLDTSDLEQPLTPSHLLYGQKLNRFPDCHEEMSTEPRVTNLELSNRWRHLQLALDHAWSRWKNEYLAELREGHRYGKKCDHPQKICVGDIVLIHEENQPRCLWKLAKVIELITGSDNKVRGAVVKVQSAKGKITTLRRPLQRLYPLEVCADICAEAPDEAARGDSPEIYPIDQDSRERRPRRATAIAADQRRKSWLKLLV</sequence>
<accession>A0ABM1EZW9</accession>
<dbReference type="PANTHER" id="PTHR47331">
    <property type="entry name" value="PHD-TYPE DOMAIN-CONTAINING PROTEIN"/>
    <property type="match status" value="1"/>
</dbReference>
<name>A0ABM1EZW9_PRICU</name>
<dbReference type="Proteomes" id="UP000695022">
    <property type="component" value="Unplaced"/>
</dbReference>
<dbReference type="InterPro" id="IPR012337">
    <property type="entry name" value="RNaseH-like_sf"/>
</dbReference>
<dbReference type="InterPro" id="IPR036397">
    <property type="entry name" value="RNaseH_sf"/>
</dbReference>
<gene>
    <name evidence="4" type="primary">LOC106817579</name>
</gene>
<dbReference type="Pfam" id="PF18701">
    <property type="entry name" value="DUF5641"/>
    <property type="match status" value="1"/>
</dbReference>
<feature type="domain" description="Integrase catalytic" evidence="2">
    <location>
        <begin position="851"/>
        <end position="1031"/>
    </location>
</feature>
<keyword evidence="3" id="KW-1185">Reference proteome</keyword>
<dbReference type="InterPro" id="IPR040676">
    <property type="entry name" value="DUF5641"/>
</dbReference>
<evidence type="ECO:0000313" key="4">
    <source>
        <dbReference type="RefSeq" id="XP_014677740.1"/>
    </source>
</evidence>
<dbReference type="Gene3D" id="3.30.70.270">
    <property type="match status" value="1"/>
</dbReference>
<reference evidence="4" key="1">
    <citation type="submission" date="2025-08" db="UniProtKB">
        <authorList>
            <consortium name="RefSeq"/>
        </authorList>
    </citation>
    <scope>IDENTIFICATION</scope>
</reference>
<proteinExistence type="predicted"/>
<dbReference type="Gene3D" id="3.10.10.10">
    <property type="entry name" value="HIV Type 1 Reverse Transcriptase, subunit A, domain 1"/>
    <property type="match status" value="1"/>
</dbReference>
<dbReference type="InterPro" id="IPR043502">
    <property type="entry name" value="DNA/RNA_pol_sf"/>
</dbReference>
<dbReference type="RefSeq" id="XP_014677740.1">
    <property type="nucleotide sequence ID" value="XM_014822254.1"/>
</dbReference>
<dbReference type="InterPro" id="IPR001584">
    <property type="entry name" value="Integrase_cat-core"/>
</dbReference>
<evidence type="ECO:0000259" key="2">
    <source>
        <dbReference type="PROSITE" id="PS50994"/>
    </source>
</evidence>
<dbReference type="Gene3D" id="1.10.340.70">
    <property type="match status" value="1"/>
</dbReference>
<dbReference type="InterPro" id="IPR041588">
    <property type="entry name" value="Integrase_H2C2"/>
</dbReference>
<dbReference type="InterPro" id="IPR043128">
    <property type="entry name" value="Rev_trsase/Diguanyl_cyclase"/>
</dbReference>
<feature type="region of interest" description="Disordered" evidence="1">
    <location>
        <begin position="1171"/>
        <end position="1194"/>
    </location>
</feature>
<evidence type="ECO:0000256" key="1">
    <source>
        <dbReference type="SAM" id="MobiDB-lite"/>
    </source>
</evidence>
<dbReference type="SUPFAM" id="SSF53098">
    <property type="entry name" value="Ribonuclease H-like"/>
    <property type="match status" value="1"/>
</dbReference>
<dbReference type="SUPFAM" id="SSF56672">
    <property type="entry name" value="DNA/RNA polymerases"/>
    <property type="match status" value="1"/>
</dbReference>
<protein>
    <submittedName>
        <fullName evidence="4">Uncharacterized protein LOC106817579</fullName>
    </submittedName>
</protein>
<dbReference type="GeneID" id="106817579"/>
<evidence type="ECO:0000313" key="3">
    <source>
        <dbReference type="Proteomes" id="UP000695022"/>
    </source>
</evidence>